<dbReference type="Gene3D" id="2.60.40.2620">
    <property type="entry name" value="Fimbrillin-like"/>
    <property type="match status" value="1"/>
</dbReference>
<dbReference type="RefSeq" id="WP_151411786.1">
    <property type="nucleotide sequence ID" value="NZ_AP028155.1"/>
</dbReference>
<comment type="caution">
    <text evidence="1">The sequence shown here is derived from an EMBL/GenBank/DDBJ whole genome shotgun (WGS) entry which is preliminary data.</text>
</comment>
<dbReference type="GeneID" id="93100221"/>
<dbReference type="AlphaFoldDB" id="A0A7W6HVI8"/>
<dbReference type="OrthoDB" id="1099119at2"/>
<dbReference type="EMBL" id="JACIES010000003">
    <property type="protein sequence ID" value="MBB4025704.1"/>
    <property type="molecule type" value="Genomic_DNA"/>
</dbReference>
<protein>
    <recommendedName>
        <fullName evidence="3">Fimbrillin family protein</fullName>
    </recommendedName>
</protein>
<gene>
    <name evidence="1" type="ORF">GGR14_001488</name>
</gene>
<evidence type="ECO:0008006" key="3">
    <source>
        <dbReference type="Google" id="ProtNLM"/>
    </source>
</evidence>
<dbReference type="InterPro" id="IPR042278">
    <property type="entry name" value="Mfa-like_1_N"/>
</dbReference>
<dbReference type="Pfam" id="PF13149">
    <property type="entry name" value="Mfa_like_1"/>
    <property type="match status" value="1"/>
</dbReference>
<sequence length="576" mass="59047">MAMNSSVCFAATSFFPCLRGSTPKGGWGGRTEEELEYYFVIKVKELKDKEMKGFVICGFVICNSFFRRVMFGVLAGMVMGVAGCSDGGEERLPEGRYALEVTARVEDGSRGLDVKKVWKAGDRIGVKVTSANGESSSGIYRVTDDAGNVEAESAAYWRSVGEGTVTAWYPVDATDISTQEDGNADFDAAGLDVLTASTTCNFGEVADLGFTHALARVRVDVMDRDDKLLPVKGVKVSVLGKTAVEFREGVMTTGGGTGCIAAHANARAGLFEALVVPGEIGVRVEVGGKSFIYTPAAGKMPEAGKVNSYTVKLKEVVLAGNKDMSISGSGEVILVGNGVTSGRITFDGDMTVALVNVNIEAYNGTPITVGGGKVTFELFGENRLVAKTTGYSALYNAEGTTVTLRGAGTLVAKGGEFGAGIGSGYQGTCGDITISGGVVVAEGGNGSAGIGSGYYYSRCGEILISGGKVTATGGMEAAGIGCGAFSSTCGNITISGGEVKAGTVDGGKEAAAIGNGYGAEAPLVTLSNCVIRVPGDNGAVTGFNGIKAKKVEPDVTNAGELEKKGVTLVIGKLEEI</sequence>
<name>A0A7W6HVI8_9BACT</name>
<dbReference type="Proteomes" id="UP000546007">
    <property type="component" value="Unassembled WGS sequence"/>
</dbReference>
<proteinExistence type="predicted"/>
<dbReference type="Pfam" id="PF18889">
    <property type="entry name" value="Beta_helix_3"/>
    <property type="match status" value="4"/>
</dbReference>
<evidence type="ECO:0000313" key="2">
    <source>
        <dbReference type="Proteomes" id="UP000546007"/>
    </source>
</evidence>
<dbReference type="CDD" id="cd13120">
    <property type="entry name" value="BF2867_like_N"/>
    <property type="match status" value="1"/>
</dbReference>
<accession>A0A7W6HVI8</accession>
<reference evidence="1 2" key="1">
    <citation type="submission" date="2020-08" db="EMBL/GenBank/DDBJ databases">
        <title>Genomic Encyclopedia of Type Strains, Phase IV (KMG-IV): sequencing the most valuable type-strain genomes for metagenomic binning, comparative biology and taxonomic classification.</title>
        <authorList>
            <person name="Goeker M."/>
        </authorList>
    </citation>
    <scope>NUCLEOTIDE SEQUENCE [LARGE SCALE GENOMIC DNA]</scope>
    <source>
        <strain evidence="1 2">DSM 105721</strain>
    </source>
</reference>
<organism evidence="1 2">
    <name type="scientific">Butyricimonas faecihominis</name>
    <dbReference type="NCBI Taxonomy" id="1472416"/>
    <lineage>
        <taxon>Bacteria</taxon>
        <taxon>Pseudomonadati</taxon>
        <taxon>Bacteroidota</taxon>
        <taxon>Bacteroidia</taxon>
        <taxon>Bacteroidales</taxon>
        <taxon>Odoribacteraceae</taxon>
        <taxon>Butyricimonas</taxon>
    </lineage>
</organism>
<dbReference type="InterPro" id="IPR025049">
    <property type="entry name" value="Mfa-like_1"/>
</dbReference>
<keyword evidence="2" id="KW-1185">Reference proteome</keyword>
<evidence type="ECO:0000313" key="1">
    <source>
        <dbReference type="EMBL" id="MBB4025704.1"/>
    </source>
</evidence>